<sequence>MRFRQRIKPGKSPLLLSGGFLISILLIMILSSGCFGSLEHRDVFREYDEVFLQNIDIMATPQEENALLTVTPYIRNDQDTDSSMLSVKVKIIDEETHLIAAEKDADMGYVKARSLVYNAVPLGTVNPGNYQVEVQLFREGEILDSESEHITIRVDTSVDQPADILLTDMNLVITQFTDRDAKAVVDISPGVYNQGGDSRPLTMLVTAKKDEYTSYTESDELGIVKGSGQLRGHVRFVLPRRAEYTFAVSVEENGREIITSETTEPVKMDKIERNAVKNYPLVEEGTPIELPAEETPDSEGSTPGFESLFMFIAFLLAAGIIINRGPDNKKNEKEE</sequence>
<dbReference type="RefSeq" id="WP_048043986.1">
    <property type="nucleotide sequence ID" value="NZ_CP009511.1"/>
</dbReference>
<protein>
    <recommendedName>
        <fullName evidence="1">DUF7490 domain-containing protein</fullName>
    </recommendedName>
</protein>
<proteinExistence type="predicted"/>
<dbReference type="Pfam" id="PF24318">
    <property type="entry name" value="DUF7490"/>
    <property type="match status" value="1"/>
</dbReference>
<dbReference type="PROSITE" id="PS51257">
    <property type="entry name" value="PROKAR_LIPOPROTEIN"/>
    <property type="match status" value="1"/>
</dbReference>
<accession>A0A0E3RAE5</accession>
<dbReference type="InterPro" id="IPR055913">
    <property type="entry name" value="DUF7490"/>
</dbReference>
<organism evidence="2 3">
    <name type="scientific">Methanosarcina mazei SarPi</name>
    <dbReference type="NCBI Taxonomy" id="1434115"/>
    <lineage>
        <taxon>Archaea</taxon>
        <taxon>Methanobacteriati</taxon>
        <taxon>Methanobacteriota</taxon>
        <taxon>Stenosarchaea group</taxon>
        <taxon>Methanomicrobia</taxon>
        <taxon>Methanosarcinales</taxon>
        <taxon>Methanosarcinaceae</taxon>
        <taxon>Methanosarcina</taxon>
    </lineage>
</organism>
<name>A0A0E3RAE5_METMZ</name>
<dbReference type="Proteomes" id="UP000033116">
    <property type="component" value="Chromosome"/>
</dbReference>
<dbReference type="HOGENOM" id="CLU_827981_0_0_2"/>
<dbReference type="AlphaFoldDB" id="A0A0E3RAE5"/>
<dbReference type="PATRIC" id="fig|1434115.4.peg.3266"/>
<dbReference type="EMBL" id="CP009511">
    <property type="protein sequence ID" value="AKB62547.1"/>
    <property type="molecule type" value="Genomic_DNA"/>
</dbReference>
<dbReference type="GeneID" id="24865846"/>
<reference evidence="2 3" key="1">
    <citation type="submission" date="2014-07" db="EMBL/GenBank/DDBJ databases">
        <title>Methanogenic archaea and the global carbon cycle.</title>
        <authorList>
            <person name="Henriksen J.R."/>
            <person name="Luke J."/>
            <person name="Reinhart S."/>
            <person name="Benedict M.N."/>
            <person name="Youngblut N.D."/>
            <person name="Metcalf M.E."/>
            <person name="Whitaker R.J."/>
            <person name="Metcalf W.W."/>
        </authorList>
    </citation>
    <scope>NUCLEOTIDE SEQUENCE [LARGE SCALE GENOMIC DNA]</scope>
    <source>
        <strain evidence="2 3">SarPi</strain>
    </source>
</reference>
<feature type="domain" description="DUF7490" evidence="1">
    <location>
        <begin position="62"/>
        <end position="150"/>
    </location>
</feature>
<evidence type="ECO:0000313" key="2">
    <source>
        <dbReference type="EMBL" id="AKB62547.1"/>
    </source>
</evidence>
<gene>
    <name evidence="2" type="ORF">MSMAP_2562</name>
</gene>
<evidence type="ECO:0000313" key="3">
    <source>
        <dbReference type="Proteomes" id="UP000033116"/>
    </source>
</evidence>
<evidence type="ECO:0000259" key="1">
    <source>
        <dbReference type="Pfam" id="PF24318"/>
    </source>
</evidence>